<dbReference type="EMBL" id="SLUN01000013">
    <property type="protein sequence ID" value="TCL68524.1"/>
    <property type="molecule type" value="Genomic_DNA"/>
</dbReference>
<keyword evidence="2" id="KW-1185">Reference proteome</keyword>
<sequence length="29" mass="3607">MDLFNRLIPTTIRKAETENLRFETGYYWK</sequence>
<gene>
    <name evidence="1" type="ORF">EDC14_101364</name>
</gene>
<reference evidence="1 2" key="1">
    <citation type="submission" date="2019-03" db="EMBL/GenBank/DDBJ databases">
        <title>Genomic Encyclopedia of Type Strains, Phase IV (KMG-IV): sequencing the most valuable type-strain genomes for metagenomic binning, comparative biology and taxonomic classification.</title>
        <authorList>
            <person name="Goeker M."/>
        </authorList>
    </citation>
    <scope>NUCLEOTIDE SEQUENCE [LARGE SCALE GENOMIC DNA]</scope>
    <source>
        <strain evidence="1 2">LX-B</strain>
    </source>
</reference>
<dbReference type="Proteomes" id="UP000295008">
    <property type="component" value="Unassembled WGS sequence"/>
</dbReference>
<protein>
    <submittedName>
        <fullName evidence="1">Uncharacterized protein</fullName>
    </submittedName>
</protein>
<proteinExistence type="predicted"/>
<evidence type="ECO:0000313" key="1">
    <source>
        <dbReference type="EMBL" id="TCL68524.1"/>
    </source>
</evidence>
<accession>A0A4R1RQE5</accession>
<name>A0A4R1RQE5_HYDET</name>
<dbReference type="AlphaFoldDB" id="A0A4R1RQE5"/>
<comment type="caution">
    <text evidence="1">The sequence shown here is derived from an EMBL/GenBank/DDBJ whole genome shotgun (WGS) entry which is preliminary data.</text>
</comment>
<organism evidence="1 2">
    <name type="scientific">Hydrogenispora ethanolica</name>
    <dbReference type="NCBI Taxonomy" id="1082276"/>
    <lineage>
        <taxon>Bacteria</taxon>
        <taxon>Bacillati</taxon>
        <taxon>Bacillota</taxon>
        <taxon>Hydrogenispora</taxon>
    </lineage>
</organism>
<evidence type="ECO:0000313" key="2">
    <source>
        <dbReference type="Proteomes" id="UP000295008"/>
    </source>
</evidence>